<dbReference type="InterPro" id="IPR006756">
    <property type="entry name" value="Phenol_hydroxylase"/>
</dbReference>
<proteinExistence type="predicted"/>
<comment type="caution">
    <text evidence="1">The sequence shown here is derived from an EMBL/GenBank/DDBJ whole genome shotgun (WGS) entry which is preliminary data.</text>
</comment>
<dbReference type="AlphaFoldDB" id="A0A059KI67"/>
<accession>A0A059KI67</accession>
<dbReference type="EMBL" id="AZRA01000111">
    <property type="protein sequence ID" value="KDB50813.1"/>
    <property type="molecule type" value="Genomic_DNA"/>
</dbReference>
<dbReference type="eggNOG" id="ENOG5032U7S">
    <property type="taxonomic scope" value="Bacteria"/>
</dbReference>
<keyword evidence="1" id="KW-0378">Hydrolase</keyword>
<gene>
    <name evidence="1" type="ORF">X805_36190</name>
</gene>
<name>A0A059KI67_9BURK</name>
<dbReference type="InterPro" id="IPR043010">
    <property type="entry name" value="Phenol_hydroxylase_sf"/>
</dbReference>
<dbReference type="GO" id="GO:0016787">
    <property type="term" value="F:hydrolase activity"/>
    <property type="evidence" value="ECO:0007669"/>
    <property type="project" value="UniProtKB-KW"/>
</dbReference>
<sequence>MSVKAITPDYHGDMKDSVDHYRGQQLLYIGWDRHLMFAAPLCIPVPPEMPFGALQAAVLPGLYGQHPDFARIDWDQVQWLRGGQPFAPDPAASLAANGIGHKTSLRLRTPALPGLAGAAF</sequence>
<dbReference type="GO" id="GO:0018662">
    <property type="term" value="F:phenol 2-monooxygenase activity"/>
    <property type="evidence" value="ECO:0007669"/>
    <property type="project" value="InterPro"/>
</dbReference>
<dbReference type="Gene3D" id="3.10.20.560">
    <property type="entry name" value="Phenol hydroxylase"/>
    <property type="match status" value="1"/>
</dbReference>
<keyword evidence="2" id="KW-1185">Reference proteome</keyword>
<dbReference type="STRING" id="34103.SAMN05421778_11760"/>
<dbReference type="RefSeq" id="WP_037484972.1">
    <property type="nucleotide sequence ID" value="NZ_AZRA01000111.1"/>
</dbReference>
<organism evidence="1 2">
    <name type="scientific">Sphaerotilus natans subsp. natans DSM 6575</name>
    <dbReference type="NCBI Taxonomy" id="1286631"/>
    <lineage>
        <taxon>Bacteria</taxon>
        <taxon>Pseudomonadati</taxon>
        <taxon>Pseudomonadota</taxon>
        <taxon>Betaproteobacteria</taxon>
        <taxon>Burkholderiales</taxon>
        <taxon>Sphaerotilaceae</taxon>
        <taxon>Sphaerotilus</taxon>
    </lineage>
</organism>
<evidence type="ECO:0000313" key="1">
    <source>
        <dbReference type="EMBL" id="KDB50813.1"/>
    </source>
</evidence>
<evidence type="ECO:0000313" key="2">
    <source>
        <dbReference type="Proteomes" id="UP000026714"/>
    </source>
</evidence>
<protein>
    <submittedName>
        <fullName evidence="1">Phenol hydrolase gammma subunit</fullName>
    </submittedName>
</protein>
<dbReference type="Pfam" id="PF04663">
    <property type="entry name" value="Phenol_monoox"/>
    <property type="match status" value="1"/>
</dbReference>
<reference evidence="1 2" key="1">
    <citation type="journal article" date="2014" name="FEMS Microbiol. Ecol.">
        <title>Sphaerotilus natans encrusted with nanoball-shaped Fe(III) oxide minerals formed by nitrate-reducing mixotrophic Fe(II) oxidation.</title>
        <authorList>
            <person name="Park S."/>
            <person name="Kim D.H."/>
            <person name="Lee J.H."/>
            <person name="Hur H.G."/>
        </authorList>
    </citation>
    <scope>NUCLEOTIDE SEQUENCE [LARGE SCALE GENOMIC DNA]</scope>
    <source>
        <strain evidence="1 2">DSM 6575</strain>
    </source>
</reference>
<dbReference type="PATRIC" id="fig|1286631.3.peg.3533"/>
<dbReference type="Proteomes" id="UP000026714">
    <property type="component" value="Unassembled WGS sequence"/>
</dbReference>